<dbReference type="FunFam" id="1.20.960.10:FF:000002">
    <property type="entry name" value="Mitochondrial import receptor subunit TOM20"/>
    <property type="match status" value="1"/>
</dbReference>
<dbReference type="PANTHER" id="PTHR12430">
    <property type="entry name" value="MITOCHONDRIAL IMPORT RECEPTOR SUBUNIT TOM20"/>
    <property type="match status" value="1"/>
</dbReference>
<organism evidence="16 17">
    <name type="scientific">Russula ochroleuca</name>
    <dbReference type="NCBI Taxonomy" id="152965"/>
    <lineage>
        <taxon>Eukaryota</taxon>
        <taxon>Fungi</taxon>
        <taxon>Dikarya</taxon>
        <taxon>Basidiomycota</taxon>
        <taxon>Agaricomycotina</taxon>
        <taxon>Agaricomycetes</taxon>
        <taxon>Russulales</taxon>
        <taxon>Russulaceae</taxon>
        <taxon>Russula</taxon>
    </lineage>
</organism>
<evidence type="ECO:0000256" key="7">
    <source>
        <dbReference type="ARBA" id="ARBA00022989"/>
    </source>
</evidence>
<dbReference type="GO" id="GO:0008320">
    <property type="term" value="F:protein transmembrane transporter activity"/>
    <property type="evidence" value="ECO:0007669"/>
    <property type="project" value="TreeGrafter"/>
</dbReference>
<feature type="compositionally biased region" description="Basic and acidic residues" evidence="14">
    <location>
        <begin position="580"/>
        <end position="593"/>
    </location>
</feature>
<evidence type="ECO:0000313" key="17">
    <source>
        <dbReference type="Proteomes" id="UP000759537"/>
    </source>
</evidence>
<dbReference type="GO" id="GO:0006886">
    <property type="term" value="P:intracellular protein transport"/>
    <property type="evidence" value="ECO:0007669"/>
    <property type="project" value="InterPro"/>
</dbReference>
<dbReference type="OrthoDB" id="2154253at2759"/>
<dbReference type="EMBL" id="WHVB01000003">
    <property type="protein sequence ID" value="KAF8484738.1"/>
    <property type="molecule type" value="Genomic_DNA"/>
</dbReference>
<dbReference type="GO" id="GO:0030150">
    <property type="term" value="P:protein import into mitochondrial matrix"/>
    <property type="evidence" value="ECO:0007669"/>
    <property type="project" value="TreeGrafter"/>
</dbReference>
<comment type="similarity">
    <text evidence="2">Belongs to the Tom20 family.</text>
</comment>
<evidence type="ECO:0000256" key="1">
    <source>
        <dbReference type="ARBA" id="ARBA00004572"/>
    </source>
</evidence>
<comment type="subcellular location">
    <subcellularLocation>
        <location evidence="1">Mitochondrion outer membrane</location>
        <topology evidence="1">Single-pass membrane protein</topology>
    </subcellularLocation>
</comment>
<dbReference type="GO" id="GO:0016031">
    <property type="term" value="P:tRNA import into mitochondrion"/>
    <property type="evidence" value="ECO:0007669"/>
    <property type="project" value="TreeGrafter"/>
</dbReference>
<evidence type="ECO:0000256" key="13">
    <source>
        <dbReference type="ARBA" id="ARBA00080405"/>
    </source>
</evidence>
<keyword evidence="3" id="KW-0813">Transport</keyword>
<evidence type="ECO:0000256" key="3">
    <source>
        <dbReference type="ARBA" id="ARBA00022448"/>
    </source>
</evidence>
<feature type="region of interest" description="Disordered" evidence="14">
    <location>
        <begin position="572"/>
        <end position="621"/>
    </location>
</feature>
<dbReference type="SUPFAM" id="SSF82199">
    <property type="entry name" value="SET domain"/>
    <property type="match status" value="1"/>
</dbReference>
<dbReference type="GO" id="GO:0030943">
    <property type="term" value="F:mitochondrion targeting sequence binding"/>
    <property type="evidence" value="ECO:0007669"/>
    <property type="project" value="TreeGrafter"/>
</dbReference>
<dbReference type="PROSITE" id="PS50280">
    <property type="entry name" value="SET"/>
    <property type="match status" value="1"/>
</dbReference>
<protein>
    <recommendedName>
        <fullName evidence="11">Mitochondrial import receptor subunit TOM20</fullName>
    </recommendedName>
    <alternativeName>
        <fullName evidence="10">Mitochondrial 20 kDa outer membrane protein</fullName>
    </alternativeName>
    <alternativeName>
        <fullName evidence="12">Mitochondrial import receptor subunit tom20</fullName>
    </alternativeName>
    <alternativeName>
        <fullName evidence="13">Translocase of outer membrane 20 kDa subunit</fullName>
    </alternativeName>
</protein>
<evidence type="ECO:0000313" key="16">
    <source>
        <dbReference type="EMBL" id="KAF8484738.1"/>
    </source>
</evidence>
<evidence type="ECO:0000259" key="15">
    <source>
        <dbReference type="PROSITE" id="PS50280"/>
    </source>
</evidence>
<dbReference type="GO" id="GO:0005742">
    <property type="term" value="C:mitochondrial outer membrane translocase complex"/>
    <property type="evidence" value="ECO:0007669"/>
    <property type="project" value="InterPro"/>
</dbReference>
<feature type="domain" description="SET" evidence="15">
    <location>
        <begin position="222"/>
        <end position="536"/>
    </location>
</feature>
<feature type="region of interest" description="Disordered" evidence="14">
    <location>
        <begin position="456"/>
        <end position="477"/>
    </location>
</feature>
<name>A0A9P5N270_9AGAM</name>
<reference evidence="16" key="1">
    <citation type="submission" date="2019-10" db="EMBL/GenBank/DDBJ databases">
        <authorList>
            <consortium name="DOE Joint Genome Institute"/>
            <person name="Kuo A."/>
            <person name="Miyauchi S."/>
            <person name="Kiss E."/>
            <person name="Drula E."/>
            <person name="Kohler A."/>
            <person name="Sanchez-Garcia M."/>
            <person name="Andreopoulos B."/>
            <person name="Barry K.W."/>
            <person name="Bonito G."/>
            <person name="Buee M."/>
            <person name="Carver A."/>
            <person name="Chen C."/>
            <person name="Cichocki N."/>
            <person name="Clum A."/>
            <person name="Culley D."/>
            <person name="Crous P.W."/>
            <person name="Fauchery L."/>
            <person name="Girlanda M."/>
            <person name="Hayes R."/>
            <person name="Keri Z."/>
            <person name="LaButti K."/>
            <person name="Lipzen A."/>
            <person name="Lombard V."/>
            <person name="Magnuson J."/>
            <person name="Maillard F."/>
            <person name="Morin E."/>
            <person name="Murat C."/>
            <person name="Nolan M."/>
            <person name="Ohm R."/>
            <person name="Pangilinan J."/>
            <person name="Pereira M."/>
            <person name="Perotto S."/>
            <person name="Peter M."/>
            <person name="Riley R."/>
            <person name="Sitrit Y."/>
            <person name="Stielow B."/>
            <person name="Szollosi G."/>
            <person name="Zifcakova L."/>
            <person name="Stursova M."/>
            <person name="Spatafora J.W."/>
            <person name="Tedersoo L."/>
            <person name="Vaario L.-M."/>
            <person name="Yamada A."/>
            <person name="Yan M."/>
            <person name="Wang P."/>
            <person name="Xu J."/>
            <person name="Bruns T."/>
            <person name="Baldrian P."/>
            <person name="Vilgalys R."/>
            <person name="Henrissat B."/>
            <person name="Grigoriev I.V."/>
            <person name="Hibbett D."/>
            <person name="Nagy L.G."/>
            <person name="Martin F.M."/>
        </authorList>
    </citation>
    <scope>NUCLEOTIDE SEQUENCE</scope>
    <source>
        <strain evidence="16">Prilba</strain>
    </source>
</reference>
<dbReference type="Pfam" id="PF00856">
    <property type="entry name" value="SET"/>
    <property type="match status" value="1"/>
</dbReference>
<evidence type="ECO:0000256" key="14">
    <source>
        <dbReference type="SAM" id="MobiDB-lite"/>
    </source>
</evidence>
<feature type="compositionally biased region" description="Low complexity" evidence="14">
    <location>
        <begin position="162"/>
        <end position="175"/>
    </location>
</feature>
<keyword evidence="6" id="KW-0653">Protein transport</keyword>
<dbReference type="SUPFAM" id="SSF47157">
    <property type="entry name" value="Mitochondrial import receptor subunit Tom20"/>
    <property type="match status" value="1"/>
</dbReference>
<dbReference type="Gene3D" id="2.170.270.10">
    <property type="entry name" value="SET domain"/>
    <property type="match status" value="1"/>
</dbReference>
<evidence type="ECO:0000256" key="4">
    <source>
        <dbReference type="ARBA" id="ARBA00022692"/>
    </source>
</evidence>
<dbReference type="InterPro" id="IPR002056">
    <property type="entry name" value="MAS20"/>
</dbReference>
<evidence type="ECO:0000256" key="12">
    <source>
        <dbReference type="ARBA" id="ARBA00073975"/>
    </source>
</evidence>
<proteinExistence type="inferred from homology"/>
<dbReference type="InterPro" id="IPR001214">
    <property type="entry name" value="SET_dom"/>
</dbReference>
<feature type="region of interest" description="Disordered" evidence="14">
    <location>
        <begin position="162"/>
        <end position="199"/>
    </location>
</feature>
<dbReference type="PANTHER" id="PTHR12430:SF0">
    <property type="entry name" value="TRANSLOCASE OF OUTER MITOCHONDRIAL MEMBRANE 20"/>
    <property type="match status" value="1"/>
</dbReference>
<feature type="compositionally biased region" description="Polar residues" evidence="14">
    <location>
        <begin position="183"/>
        <end position="196"/>
    </location>
</feature>
<reference evidence="16" key="2">
    <citation type="journal article" date="2020" name="Nat. Commun.">
        <title>Large-scale genome sequencing of mycorrhizal fungi provides insights into the early evolution of symbiotic traits.</title>
        <authorList>
            <person name="Miyauchi S."/>
            <person name="Kiss E."/>
            <person name="Kuo A."/>
            <person name="Drula E."/>
            <person name="Kohler A."/>
            <person name="Sanchez-Garcia M."/>
            <person name="Morin E."/>
            <person name="Andreopoulos B."/>
            <person name="Barry K.W."/>
            <person name="Bonito G."/>
            <person name="Buee M."/>
            <person name="Carver A."/>
            <person name="Chen C."/>
            <person name="Cichocki N."/>
            <person name="Clum A."/>
            <person name="Culley D."/>
            <person name="Crous P.W."/>
            <person name="Fauchery L."/>
            <person name="Girlanda M."/>
            <person name="Hayes R.D."/>
            <person name="Keri Z."/>
            <person name="LaButti K."/>
            <person name="Lipzen A."/>
            <person name="Lombard V."/>
            <person name="Magnuson J."/>
            <person name="Maillard F."/>
            <person name="Murat C."/>
            <person name="Nolan M."/>
            <person name="Ohm R.A."/>
            <person name="Pangilinan J."/>
            <person name="Pereira M.F."/>
            <person name="Perotto S."/>
            <person name="Peter M."/>
            <person name="Pfister S."/>
            <person name="Riley R."/>
            <person name="Sitrit Y."/>
            <person name="Stielow J.B."/>
            <person name="Szollosi G."/>
            <person name="Zifcakova L."/>
            <person name="Stursova M."/>
            <person name="Spatafora J.W."/>
            <person name="Tedersoo L."/>
            <person name="Vaario L.M."/>
            <person name="Yamada A."/>
            <person name="Yan M."/>
            <person name="Wang P."/>
            <person name="Xu J."/>
            <person name="Bruns T."/>
            <person name="Baldrian P."/>
            <person name="Vilgalys R."/>
            <person name="Dunand C."/>
            <person name="Henrissat B."/>
            <person name="Grigoriev I.V."/>
            <person name="Hibbett D."/>
            <person name="Nagy L.G."/>
            <person name="Martin F.M."/>
        </authorList>
    </citation>
    <scope>NUCLEOTIDE SEQUENCE</scope>
    <source>
        <strain evidence="16">Prilba</strain>
    </source>
</reference>
<dbReference type="InterPro" id="IPR046341">
    <property type="entry name" value="SET_dom_sf"/>
</dbReference>
<evidence type="ECO:0000256" key="6">
    <source>
        <dbReference type="ARBA" id="ARBA00022927"/>
    </source>
</evidence>
<evidence type="ECO:0000256" key="2">
    <source>
        <dbReference type="ARBA" id="ARBA00005792"/>
    </source>
</evidence>
<evidence type="ECO:0000256" key="10">
    <source>
        <dbReference type="ARBA" id="ARBA00042705"/>
    </source>
</evidence>
<comment type="caution">
    <text evidence="16">The sequence shown here is derived from an EMBL/GenBank/DDBJ whole genome shotgun (WGS) entry which is preliminary data.</text>
</comment>
<keyword evidence="5" id="KW-1000">Mitochondrion outer membrane</keyword>
<dbReference type="Gene3D" id="1.20.960.10">
    <property type="entry name" value="Mitochondrial outer membrane translocase complex, subunit Tom20 domain"/>
    <property type="match status" value="1"/>
</dbReference>
<evidence type="ECO:0000256" key="8">
    <source>
        <dbReference type="ARBA" id="ARBA00023128"/>
    </source>
</evidence>
<keyword evidence="17" id="KW-1185">Reference proteome</keyword>
<keyword evidence="9" id="KW-0472">Membrane</keyword>
<dbReference type="Pfam" id="PF02064">
    <property type="entry name" value="MAS20"/>
    <property type="match status" value="1"/>
</dbReference>
<sequence length="621" mass="68268">MAPAVNKTLAALVVSGIGVLAYAIYFDHRRRTDANFRKQLRREKKKLDKSVAKAEASASASDVAPGDAPLPAAEILATMARVKDDQVPTTPEEREKYFMSQVEKGEHLCAQGPDFAVEAALAFFRALRVYPSPVELIMIFQNTVPEPIFKMVLEMMRLDVSDPSSSASADEVPPSTLSEDDGVTSNRGPPSETSSQDWDRVKGRVEGYYEVFPPKRMNVSTKTVEVTDSSGATVLKRILVADKDFTAGEVIYNEQPIVAVLDSDLEGKGSHCSQCLRKIDEGAALNPDGDRLASSFCSKECEAKLKAESQSLLFGPEYAIPVELNPNQDPEMAKKREDAQIAFARFARESGGIQFMLVARFIARQVVNETVKLLPVNRVTPSSPSSQAADEWTANGYTLFDHMERVRYLELNGKEGGAEHLREILKANLPGLEDFVTDERYTVLIGKMAYNAFGISPSGGRDDKPPPSARPEDTELTRTPIGTARQVGAGFFAVSSYISHSCNPCARPTFESGNSEMHLVATRDIKAGDEITVSYVDASIHDDEDAVKARYRRRKELVRGWRFACQCDRCAREAPPPSAGEKEIELKDDESKVEPIVSQVDQEEAAQGKSQPNPFDVTTVE</sequence>
<feature type="compositionally biased region" description="Basic and acidic residues" evidence="14">
    <location>
        <begin position="460"/>
        <end position="476"/>
    </location>
</feature>
<evidence type="ECO:0000256" key="11">
    <source>
        <dbReference type="ARBA" id="ARBA00068548"/>
    </source>
</evidence>
<dbReference type="CDD" id="cd20071">
    <property type="entry name" value="SET_SMYD"/>
    <property type="match status" value="1"/>
</dbReference>
<dbReference type="PRINTS" id="PR00351">
    <property type="entry name" value="OM20RECEPTOR"/>
</dbReference>
<dbReference type="AlphaFoldDB" id="A0A9P5N270"/>
<evidence type="ECO:0000256" key="5">
    <source>
        <dbReference type="ARBA" id="ARBA00022787"/>
    </source>
</evidence>
<keyword evidence="8" id="KW-0496">Mitochondrion</keyword>
<gene>
    <name evidence="16" type="ORF">DFH94DRAFT_850714</name>
</gene>
<dbReference type="GO" id="GO:0006605">
    <property type="term" value="P:protein targeting"/>
    <property type="evidence" value="ECO:0007669"/>
    <property type="project" value="InterPro"/>
</dbReference>
<dbReference type="InterPro" id="IPR023392">
    <property type="entry name" value="Tom20_dom_sf"/>
</dbReference>
<keyword evidence="4" id="KW-0812">Transmembrane</keyword>
<keyword evidence="7" id="KW-1133">Transmembrane helix</keyword>
<accession>A0A9P5N270</accession>
<dbReference type="Proteomes" id="UP000759537">
    <property type="component" value="Unassembled WGS sequence"/>
</dbReference>
<evidence type="ECO:0000256" key="9">
    <source>
        <dbReference type="ARBA" id="ARBA00023136"/>
    </source>
</evidence>